<dbReference type="GO" id="GO:0006508">
    <property type="term" value="P:proteolysis"/>
    <property type="evidence" value="ECO:0007669"/>
    <property type="project" value="InterPro"/>
</dbReference>
<evidence type="ECO:0000313" key="3">
    <source>
        <dbReference type="EMBL" id="PIU74184.1"/>
    </source>
</evidence>
<dbReference type="Proteomes" id="UP000229001">
    <property type="component" value="Unassembled WGS sequence"/>
</dbReference>
<evidence type="ECO:0000259" key="2">
    <source>
        <dbReference type="Pfam" id="PF00326"/>
    </source>
</evidence>
<sequence length="228" mass="26534">MKKLSIKSSKSISINGILHQNTEDLLMIVVHGFKDNMDVYAVKELSISLSKFFSVYRFTFPDVENDTKNFNLIDEVDYLKEIINYFYGKYKKIILVGGSLGAIVCSMVAVDNKNINGLITLNGLSYFWGINKKFNNYLAMIILTFPFNGHYAKMYKYYKKHFKPENILTKTLIITSENDEIITYKQSQKFFSELKTDKKIRILKKPDHGLTKIEYINEVSDVIIDWLK</sequence>
<keyword evidence="1" id="KW-0812">Transmembrane</keyword>
<proteinExistence type="predicted"/>
<protein>
    <recommendedName>
        <fullName evidence="2">Peptidase S9 prolyl oligopeptidase catalytic domain-containing protein</fullName>
    </recommendedName>
</protein>
<keyword evidence="1" id="KW-1133">Transmembrane helix</keyword>
<dbReference type="SUPFAM" id="SSF53474">
    <property type="entry name" value="alpha/beta-Hydrolases"/>
    <property type="match status" value="1"/>
</dbReference>
<dbReference type="InterPro" id="IPR001375">
    <property type="entry name" value="Peptidase_S9_cat"/>
</dbReference>
<evidence type="ECO:0000256" key="1">
    <source>
        <dbReference type="SAM" id="Phobius"/>
    </source>
</evidence>
<name>A0A2M7AU77_9BACT</name>
<dbReference type="AlphaFoldDB" id="A0A2M7AU77"/>
<dbReference type="Gene3D" id="3.40.50.1820">
    <property type="entry name" value="alpha/beta hydrolase"/>
    <property type="match status" value="1"/>
</dbReference>
<feature type="domain" description="Peptidase S9 prolyl oligopeptidase catalytic" evidence="2">
    <location>
        <begin position="64"/>
        <end position="228"/>
    </location>
</feature>
<organism evidence="3 4">
    <name type="scientific">Candidatus Roizmanbacteria bacterium CG06_land_8_20_14_3_00_34_14</name>
    <dbReference type="NCBI Taxonomy" id="1974848"/>
    <lineage>
        <taxon>Bacteria</taxon>
        <taxon>Candidatus Roizmaniibacteriota</taxon>
    </lineage>
</organism>
<gene>
    <name evidence="3" type="ORF">COS77_03025</name>
</gene>
<evidence type="ECO:0000313" key="4">
    <source>
        <dbReference type="Proteomes" id="UP000229001"/>
    </source>
</evidence>
<comment type="caution">
    <text evidence="3">The sequence shown here is derived from an EMBL/GenBank/DDBJ whole genome shotgun (WGS) entry which is preliminary data.</text>
</comment>
<feature type="transmembrane region" description="Helical" evidence="1">
    <location>
        <begin position="134"/>
        <end position="152"/>
    </location>
</feature>
<feature type="transmembrane region" description="Helical" evidence="1">
    <location>
        <begin position="93"/>
        <end position="110"/>
    </location>
</feature>
<dbReference type="EMBL" id="PEVZ01000049">
    <property type="protein sequence ID" value="PIU74184.1"/>
    <property type="molecule type" value="Genomic_DNA"/>
</dbReference>
<accession>A0A2M7AU77</accession>
<reference evidence="4" key="1">
    <citation type="submission" date="2017-09" db="EMBL/GenBank/DDBJ databases">
        <title>Depth-based differentiation of microbial function through sediment-hosted aquifers and enrichment of novel symbionts in the deep terrestrial subsurface.</title>
        <authorList>
            <person name="Probst A.J."/>
            <person name="Ladd B."/>
            <person name="Jarett J.K."/>
            <person name="Geller-Mcgrath D.E."/>
            <person name="Sieber C.M.K."/>
            <person name="Emerson J.B."/>
            <person name="Anantharaman K."/>
            <person name="Thomas B.C."/>
            <person name="Malmstrom R."/>
            <person name="Stieglmeier M."/>
            <person name="Klingl A."/>
            <person name="Woyke T."/>
            <person name="Ryan C.M."/>
            <person name="Banfield J.F."/>
        </authorList>
    </citation>
    <scope>NUCLEOTIDE SEQUENCE [LARGE SCALE GENOMIC DNA]</scope>
</reference>
<dbReference type="InterPro" id="IPR029058">
    <property type="entry name" value="AB_hydrolase_fold"/>
</dbReference>
<keyword evidence="1" id="KW-0472">Membrane</keyword>
<dbReference type="Pfam" id="PF00326">
    <property type="entry name" value="Peptidase_S9"/>
    <property type="match status" value="1"/>
</dbReference>
<dbReference type="GO" id="GO:0008236">
    <property type="term" value="F:serine-type peptidase activity"/>
    <property type="evidence" value="ECO:0007669"/>
    <property type="project" value="InterPro"/>
</dbReference>